<evidence type="ECO:0000256" key="1">
    <source>
        <dbReference type="ARBA" id="ARBA00002475"/>
    </source>
</evidence>
<dbReference type="InterPro" id="IPR000504">
    <property type="entry name" value="RRM_dom"/>
</dbReference>
<feature type="region of interest" description="Disordered" evidence="8">
    <location>
        <begin position="24"/>
        <end position="125"/>
    </location>
</feature>
<dbReference type="AlphaFoldDB" id="A0AAF0ITI0"/>
<feature type="compositionally biased region" description="Basic and acidic residues" evidence="8">
    <location>
        <begin position="583"/>
        <end position="598"/>
    </location>
</feature>
<evidence type="ECO:0000313" key="10">
    <source>
        <dbReference type="EMBL" id="WFD03378.1"/>
    </source>
</evidence>
<comment type="subcellular location">
    <subcellularLocation>
        <location evidence="2">Nucleus</location>
        <location evidence="2">Nucleolus</location>
    </subcellularLocation>
</comment>
<comment type="function">
    <text evidence="1">Involved in pre-25S rRNA processing.</text>
</comment>
<evidence type="ECO:0000256" key="2">
    <source>
        <dbReference type="ARBA" id="ARBA00004604"/>
    </source>
</evidence>
<evidence type="ECO:0000256" key="5">
    <source>
        <dbReference type="ARBA" id="ARBA00022884"/>
    </source>
</evidence>
<keyword evidence="11" id="KW-1185">Reference proteome</keyword>
<dbReference type="Gene3D" id="3.30.70.330">
    <property type="match status" value="1"/>
</dbReference>
<feature type="domain" description="RRM" evidence="9">
    <location>
        <begin position="379"/>
        <end position="520"/>
    </location>
</feature>
<accession>A0AAF0ITI0</accession>
<sequence>MGKAAKGGALFDVSASKPGFDAELDAMFSAPQPAPVPRPAAPERGGENADDDEDVDDDEDNEHEDGDNDDAEDEDDEDEGDDDEEDEDEDENVNNDQDAGDDDAADREGNEDSAVAGTSAQPLDGTLEEISDIEDMDEDQLKAFLDAPMPKSTKTKRKLEEEDEEEGARNQRTLFVGNIPMAATTSRALRKQLVRHLEQLSPYPECTKIVSLRFRSVSFKTPTNDITQDEAAANAASRRRERARKFRELQGMNDKEAPANSQPLLTAQQKRKIAFINHELNERADAVNAYVRLGDPRLVHDALVKQHKTERALDPRVTGHVLAALLAWAIDNTLFGERHLRADLVAPLAPHEIIEAGLDKVRLADGSQVGAPTQADLKRTLFVGNLDFEAGEEEVRALFEKLVREERGAPPAAATSSLRLDGEPSAASVSPEWVQSVRIVRDKATQLGKGFAYVKFLDTACVDELLALHEAEEAFVASKRPQTPGKAPRVAKPIKLADGETFRRRVKLRKRALRLSRCKNTQAQDARQGKRKAADAPRTPVKRRGDVSRARSSGAPTPDGSSPTLRSAEEHASKASYLAGLSKEQRTVAKKNDAERQARRMQKKHAKKANEKVARKVGTRRDKVPLPQRSTARKMTKGRK</sequence>
<dbReference type="PROSITE" id="PS50102">
    <property type="entry name" value="RRM"/>
    <property type="match status" value="1"/>
</dbReference>
<evidence type="ECO:0000259" key="9">
    <source>
        <dbReference type="PROSITE" id="PS50102"/>
    </source>
</evidence>
<comment type="similarity">
    <text evidence="3">Belongs to the RRM RBM34 family.</text>
</comment>
<protein>
    <recommendedName>
        <fullName evidence="4">Nucleolar protein 12</fullName>
    </recommendedName>
</protein>
<feature type="compositionally biased region" description="Polar residues" evidence="8">
    <location>
        <begin position="550"/>
        <end position="565"/>
    </location>
</feature>
<dbReference type="GO" id="GO:0019843">
    <property type="term" value="F:rRNA binding"/>
    <property type="evidence" value="ECO:0007669"/>
    <property type="project" value="TreeGrafter"/>
</dbReference>
<name>A0AAF0ITI0_9BASI</name>
<evidence type="ECO:0000256" key="4">
    <source>
        <dbReference type="ARBA" id="ARBA00015520"/>
    </source>
</evidence>
<feature type="compositionally biased region" description="Acidic residues" evidence="8">
    <location>
        <begin position="48"/>
        <end position="111"/>
    </location>
</feature>
<keyword evidence="5 7" id="KW-0694">RNA-binding</keyword>
<dbReference type="EMBL" id="CP119937">
    <property type="protein sequence ID" value="WFD03378.1"/>
    <property type="molecule type" value="Genomic_DNA"/>
</dbReference>
<feature type="compositionally biased region" description="Basic residues" evidence="8">
    <location>
        <begin position="631"/>
        <end position="640"/>
    </location>
</feature>
<dbReference type="SUPFAM" id="SSF54928">
    <property type="entry name" value="RNA-binding domain, RBD"/>
    <property type="match status" value="1"/>
</dbReference>
<dbReference type="PANTHER" id="PTHR23236:SF25">
    <property type="entry name" value="RNA-BINDING PROTEIN 34"/>
    <property type="match status" value="1"/>
</dbReference>
<dbReference type="InterPro" id="IPR012677">
    <property type="entry name" value="Nucleotide-bd_a/b_plait_sf"/>
</dbReference>
<reference evidence="10" key="1">
    <citation type="submission" date="2023-03" db="EMBL/GenBank/DDBJ databases">
        <title>Mating type loci evolution in Malassezia.</title>
        <authorList>
            <person name="Coelho M.A."/>
        </authorList>
    </citation>
    <scope>NUCLEOTIDE SEQUENCE</scope>
    <source>
        <strain evidence="10">CBS 7876</strain>
    </source>
</reference>
<feature type="region of interest" description="Disordered" evidence="8">
    <location>
        <begin position="143"/>
        <end position="169"/>
    </location>
</feature>
<keyword evidence="6" id="KW-0539">Nucleus</keyword>
<dbReference type="Proteomes" id="UP001214603">
    <property type="component" value="Chromosome 4"/>
</dbReference>
<dbReference type="InterPro" id="IPR035979">
    <property type="entry name" value="RBD_domain_sf"/>
</dbReference>
<organism evidence="10 11">
    <name type="scientific">Malassezia obtusa</name>
    <dbReference type="NCBI Taxonomy" id="76774"/>
    <lineage>
        <taxon>Eukaryota</taxon>
        <taxon>Fungi</taxon>
        <taxon>Dikarya</taxon>
        <taxon>Basidiomycota</taxon>
        <taxon>Ustilaginomycotina</taxon>
        <taxon>Malasseziomycetes</taxon>
        <taxon>Malasseziales</taxon>
        <taxon>Malasseziaceae</taxon>
        <taxon>Malassezia</taxon>
    </lineage>
</organism>
<evidence type="ECO:0000256" key="7">
    <source>
        <dbReference type="PROSITE-ProRule" id="PRU00176"/>
    </source>
</evidence>
<evidence type="ECO:0000256" key="6">
    <source>
        <dbReference type="ARBA" id="ARBA00023242"/>
    </source>
</evidence>
<evidence type="ECO:0000256" key="8">
    <source>
        <dbReference type="SAM" id="MobiDB-lite"/>
    </source>
</evidence>
<dbReference type="GO" id="GO:0005730">
    <property type="term" value="C:nucleolus"/>
    <property type="evidence" value="ECO:0007669"/>
    <property type="project" value="UniProtKB-SubCell"/>
</dbReference>
<evidence type="ECO:0000313" key="11">
    <source>
        <dbReference type="Proteomes" id="UP001214603"/>
    </source>
</evidence>
<dbReference type="PANTHER" id="PTHR23236">
    <property type="entry name" value="EUKARYOTIC TRANSLATION INITIATION FACTOR 4B/4H"/>
    <property type="match status" value="1"/>
</dbReference>
<gene>
    <name evidence="10" type="primary">NOP12</name>
    <name evidence="10" type="ORF">MOBT1_002067</name>
</gene>
<evidence type="ECO:0000256" key="3">
    <source>
        <dbReference type="ARBA" id="ARBA00007077"/>
    </source>
</evidence>
<proteinExistence type="inferred from homology"/>
<feature type="region of interest" description="Disordered" evidence="8">
    <location>
        <begin position="513"/>
        <end position="640"/>
    </location>
</feature>
<feature type="compositionally biased region" description="Basic and acidic residues" evidence="8">
    <location>
        <begin position="608"/>
        <end position="624"/>
    </location>
</feature>
<dbReference type="GO" id="GO:0000463">
    <property type="term" value="P:maturation of LSU-rRNA from tricistronic rRNA transcript (SSU-rRNA, 5.8S rRNA, LSU-rRNA)"/>
    <property type="evidence" value="ECO:0007669"/>
    <property type="project" value="TreeGrafter"/>
</dbReference>